<name>A0A3M7RWL6_BRAPC</name>
<dbReference type="EMBL" id="REGN01002467">
    <property type="protein sequence ID" value="RNA27953.1"/>
    <property type="molecule type" value="Genomic_DNA"/>
</dbReference>
<protein>
    <submittedName>
        <fullName evidence="1">Uncharacterized protein</fullName>
    </submittedName>
</protein>
<proteinExistence type="predicted"/>
<organism evidence="1 2">
    <name type="scientific">Brachionus plicatilis</name>
    <name type="common">Marine rotifer</name>
    <name type="synonym">Brachionus muelleri</name>
    <dbReference type="NCBI Taxonomy" id="10195"/>
    <lineage>
        <taxon>Eukaryota</taxon>
        <taxon>Metazoa</taxon>
        <taxon>Spiralia</taxon>
        <taxon>Gnathifera</taxon>
        <taxon>Rotifera</taxon>
        <taxon>Eurotatoria</taxon>
        <taxon>Monogononta</taxon>
        <taxon>Pseudotrocha</taxon>
        <taxon>Ploima</taxon>
        <taxon>Brachionidae</taxon>
        <taxon>Brachionus</taxon>
    </lineage>
</organism>
<dbReference type="Proteomes" id="UP000276133">
    <property type="component" value="Unassembled WGS sequence"/>
</dbReference>
<sequence>MKFLSILTINFEEKPSRNKLNEISYPKRNILSLKKKIHQIEGHLLLILGNFFINLIVNCKKMMEIKVSNLQNGVKGVYEPFENFMSSTVVRETTVLSFHIRRGSSSLKLQRDESGGARQLCD</sequence>
<dbReference type="AlphaFoldDB" id="A0A3M7RWL6"/>
<accession>A0A3M7RWL6</accession>
<keyword evidence="2" id="KW-1185">Reference proteome</keyword>
<gene>
    <name evidence="1" type="ORF">BpHYR1_020842</name>
</gene>
<evidence type="ECO:0000313" key="1">
    <source>
        <dbReference type="EMBL" id="RNA27953.1"/>
    </source>
</evidence>
<evidence type="ECO:0000313" key="2">
    <source>
        <dbReference type="Proteomes" id="UP000276133"/>
    </source>
</evidence>
<reference evidence="1 2" key="1">
    <citation type="journal article" date="2018" name="Sci. Rep.">
        <title>Genomic signatures of local adaptation to the degree of environmental predictability in rotifers.</title>
        <authorList>
            <person name="Franch-Gras L."/>
            <person name="Hahn C."/>
            <person name="Garcia-Roger E.M."/>
            <person name="Carmona M.J."/>
            <person name="Serra M."/>
            <person name="Gomez A."/>
        </authorList>
    </citation>
    <scope>NUCLEOTIDE SEQUENCE [LARGE SCALE GENOMIC DNA]</scope>
    <source>
        <strain evidence="1">HYR1</strain>
    </source>
</reference>
<comment type="caution">
    <text evidence="1">The sequence shown here is derived from an EMBL/GenBank/DDBJ whole genome shotgun (WGS) entry which is preliminary data.</text>
</comment>